<gene>
    <name evidence="1" type="ORF">BIW11_12444</name>
</gene>
<reference evidence="1 2" key="1">
    <citation type="journal article" date="2017" name="Gigascience">
        <title>Draft genome of the honey bee ectoparasitic mite, Tropilaelaps mercedesae, is shaped by the parasitic life history.</title>
        <authorList>
            <person name="Dong X."/>
            <person name="Armstrong S.D."/>
            <person name="Xia D."/>
            <person name="Makepeace B.L."/>
            <person name="Darby A.C."/>
            <person name="Kadowaki T."/>
        </authorList>
    </citation>
    <scope>NUCLEOTIDE SEQUENCE [LARGE SCALE GENOMIC DNA]</scope>
    <source>
        <strain evidence="1">Wuxi-XJTLU</strain>
    </source>
</reference>
<proteinExistence type="predicted"/>
<keyword evidence="2" id="KW-1185">Reference proteome</keyword>
<dbReference type="OrthoDB" id="186134at2759"/>
<dbReference type="AlphaFoldDB" id="A0A1V9X6L9"/>
<dbReference type="InParanoid" id="A0A1V9X6L9"/>
<feature type="non-terminal residue" evidence="1">
    <location>
        <position position="147"/>
    </location>
</feature>
<organism evidence="1 2">
    <name type="scientific">Tropilaelaps mercedesae</name>
    <dbReference type="NCBI Taxonomy" id="418985"/>
    <lineage>
        <taxon>Eukaryota</taxon>
        <taxon>Metazoa</taxon>
        <taxon>Ecdysozoa</taxon>
        <taxon>Arthropoda</taxon>
        <taxon>Chelicerata</taxon>
        <taxon>Arachnida</taxon>
        <taxon>Acari</taxon>
        <taxon>Parasitiformes</taxon>
        <taxon>Mesostigmata</taxon>
        <taxon>Gamasina</taxon>
        <taxon>Dermanyssoidea</taxon>
        <taxon>Laelapidae</taxon>
        <taxon>Tropilaelaps</taxon>
    </lineage>
</organism>
<protein>
    <submittedName>
        <fullName evidence="1">Uncharacterized protein</fullName>
    </submittedName>
</protein>
<evidence type="ECO:0000313" key="1">
    <source>
        <dbReference type="EMBL" id="OQR69144.1"/>
    </source>
</evidence>
<name>A0A1V9X6L9_9ACAR</name>
<dbReference type="EMBL" id="MNPL01022031">
    <property type="protein sequence ID" value="OQR69144.1"/>
    <property type="molecule type" value="Genomic_DNA"/>
</dbReference>
<dbReference type="Proteomes" id="UP000192247">
    <property type="component" value="Unassembled WGS sequence"/>
</dbReference>
<evidence type="ECO:0000313" key="2">
    <source>
        <dbReference type="Proteomes" id="UP000192247"/>
    </source>
</evidence>
<accession>A0A1V9X6L9</accession>
<comment type="caution">
    <text evidence="1">The sequence shown here is derived from an EMBL/GenBank/DDBJ whole genome shotgun (WGS) entry which is preliminary data.</text>
</comment>
<sequence>MCVDCIGFIVNRRPAVRTFVHIINDSPLMGGLFGNSPQQGTGSDGAGRADPQQIFTCFNCWCVKDSLWIVSHIVDLGATDECLCCAECLCRNLADPAFARERRIALRCGGDGCRLQLDTWTKGSALIVSLVREHTANCPFRPVFCPK</sequence>